<accession>A0ABU4SK70</accession>
<dbReference type="Pfam" id="PF05526">
    <property type="entry name" value="R_equi_Vir"/>
    <property type="match status" value="1"/>
</dbReference>
<keyword evidence="2" id="KW-1185">Reference proteome</keyword>
<dbReference type="Proteomes" id="UP001271640">
    <property type="component" value="Unassembled WGS sequence"/>
</dbReference>
<dbReference type="EMBL" id="VCDP01000025">
    <property type="protein sequence ID" value="MDX7999055.1"/>
    <property type="molecule type" value="Genomic_DNA"/>
</dbReference>
<reference evidence="2" key="1">
    <citation type="journal article" date="2024" name="Toxins">
        <title>Genome Sequence Analysis of Native Xenorhabdus Strains Isolated from Entomopathogenic Nematodes in Argentina.</title>
        <authorList>
            <person name="Palma L."/>
            <person name="Frizzo L."/>
            <person name="Kaiser S."/>
            <person name="Berry C."/>
            <person name="Caballero P."/>
            <person name="Bode H.B."/>
            <person name="Del Valle E.E."/>
        </authorList>
    </citation>
    <scope>NUCLEOTIDE SEQUENCE [LARGE SCALE GENOMIC DNA]</scope>
    <source>
        <strain evidence="2">Reich</strain>
    </source>
</reference>
<comment type="caution">
    <text evidence="1">The sequence shown here is derived from an EMBL/GenBank/DDBJ whole genome shotgun (WGS) entry which is preliminary data.</text>
</comment>
<evidence type="ECO:0000313" key="1">
    <source>
        <dbReference type="EMBL" id="MDX7999055.1"/>
    </source>
</evidence>
<sequence length="146" mass="15776">MKNIFSIENRLKPVNYLVKIMDGKLDNDTINNIKEKVLNLGINSYSGTVHVESTVFYTSLDLSLDIGKKFKGGAWGFESIGYLNFTGTLLTSDIDRLTTEGTLYTMADTAVGISILFLNTSLSPLGSFEGIGGPMIGVASGHGNWS</sequence>
<dbReference type="RefSeq" id="WP_319925788.1">
    <property type="nucleotide sequence ID" value="NZ_VCDP01000025.1"/>
</dbReference>
<dbReference type="InterPro" id="IPR038625">
    <property type="entry name" value="R_equi_Vir_sf"/>
</dbReference>
<evidence type="ECO:0000313" key="2">
    <source>
        <dbReference type="Proteomes" id="UP001271640"/>
    </source>
</evidence>
<gene>
    <name evidence="1" type="ORF">FE394_07550</name>
</gene>
<name>A0ABU4SK70_9GAMM</name>
<proteinExistence type="predicted"/>
<organism evidence="1 2">
    <name type="scientific">Xenorhabdus littoralis</name>
    <dbReference type="NCBI Taxonomy" id="2582835"/>
    <lineage>
        <taxon>Bacteria</taxon>
        <taxon>Pseudomonadati</taxon>
        <taxon>Pseudomonadota</taxon>
        <taxon>Gammaproteobacteria</taxon>
        <taxon>Enterobacterales</taxon>
        <taxon>Morganellaceae</taxon>
        <taxon>Xenorhabdus</taxon>
    </lineage>
</organism>
<protein>
    <submittedName>
        <fullName evidence="1">VapA/VapB family virulence-associated protein</fullName>
    </submittedName>
</protein>
<dbReference type="Gene3D" id="2.40.128.480">
    <property type="entry name" value="Rhodococcus equi virulence-associated protein"/>
    <property type="match status" value="1"/>
</dbReference>
<dbReference type="InterPro" id="IPR008810">
    <property type="entry name" value="R_equi_Vir"/>
</dbReference>